<protein>
    <recommendedName>
        <fullName evidence="8">DDE Tnp4 domain-containing protein</fullName>
    </recommendedName>
</protein>
<gene>
    <name evidence="9" type="ORF">ALAG00032_LOCUS5901</name>
</gene>
<dbReference type="GO" id="GO:0004518">
    <property type="term" value="F:nuclease activity"/>
    <property type="evidence" value="ECO:0007669"/>
    <property type="project" value="UniProtKB-KW"/>
</dbReference>
<keyword evidence="4" id="KW-0540">Nuclease</keyword>
<dbReference type="Pfam" id="PF13359">
    <property type="entry name" value="DDE_Tnp_4"/>
    <property type="match status" value="1"/>
</dbReference>
<dbReference type="InterPro" id="IPR027806">
    <property type="entry name" value="HARBI1_dom"/>
</dbReference>
<evidence type="ECO:0000256" key="7">
    <source>
        <dbReference type="ARBA" id="ARBA00023242"/>
    </source>
</evidence>
<reference evidence="9" key="1">
    <citation type="submission" date="2021-01" db="EMBL/GenBank/DDBJ databases">
        <authorList>
            <person name="Corre E."/>
            <person name="Pelletier E."/>
            <person name="Niang G."/>
            <person name="Scheremetjew M."/>
            <person name="Finn R."/>
            <person name="Kale V."/>
            <person name="Holt S."/>
            <person name="Cochrane G."/>
            <person name="Meng A."/>
            <person name="Brown T."/>
            <person name="Cohen L."/>
        </authorList>
    </citation>
    <scope>NUCLEOTIDE SEQUENCE</scope>
    <source>
        <strain evidence="9">CCMP1510</strain>
    </source>
</reference>
<evidence type="ECO:0000259" key="8">
    <source>
        <dbReference type="Pfam" id="PF13359"/>
    </source>
</evidence>
<dbReference type="PANTHER" id="PTHR22930">
    <property type="match status" value="1"/>
</dbReference>
<organism evidence="9">
    <name type="scientific">Aureoumbra lagunensis</name>
    <dbReference type="NCBI Taxonomy" id="44058"/>
    <lineage>
        <taxon>Eukaryota</taxon>
        <taxon>Sar</taxon>
        <taxon>Stramenopiles</taxon>
        <taxon>Ochrophyta</taxon>
        <taxon>Pelagophyceae</taxon>
        <taxon>Pelagomonadales</taxon>
        <taxon>Aureoumbra</taxon>
    </lineage>
</organism>
<evidence type="ECO:0000256" key="5">
    <source>
        <dbReference type="ARBA" id="ARBA00022723"/>
    </source>
</evidence>
<dbReference type="PANTHER" id="PTHR22930:SF85">
    <property type="entry name" value="GH03217P-RELATED"/>
    <property type="match status" value="1"/>
</dbReference>
<dbReference type="InterPro" id="IPR045249">
    <property type="entry name" value="HARBI1-like"/>
</dbReference>
<evidence type="ECO:0000256" key="1">
    <source>
        <dbReference type="ARBA" id="ARBA00001968"/>
    </source>
</evidence>
<keyword evidence="6" id="KW-0378">Hydrolase</keyword>
<dbReference type="EMBL" id="HBIJ01008346">
    <property type="protein sequence ID" value="CAE0365159.1"/>
    <property type="molecule type" value="Transcribed_RNA"/>
</dbReference>
<proteinExistence type="inferred from homology"/>
<evidence type="ECO:0000256" key="4">
    <source>
        <dbReference type="ARBA" id="ARBA00022722"/>
    </source>
</evidence>
<keyword evidence="7" id="KW-0539">Nucleus</keyword>
<evidence type="ECO:0000256" key="3">
    <source>
        <dbReference type="ARBA" id="ARBA00006958"/>
    </source>
</evidence>
<evidence type="ECO:0000256" key="6">
    <source>
        <dbReference type="ARBA" id="ARBA00022801"/>
    </source>
</evidence>
<evidence type="ECO:0000313" key="9">
    <source>
        <dbReference type="EMBL" id="CAE0365159.1"/>
    </source>
</evidence>
<sequence>MEYLLDSDCSSSDSSSDEEEELNAIIAVVKRRRLMCAAALAICLEEEENHSRESSPRTIPTRKNWLEHVAQVGRRVFKKMYRLDLENFNRLLGYIRDEITTENVEMARRSSGSEVCAEVRLAMTLRYLAGGSMWDIRLIFDVSHDEFYRSVWRVVDAINNYEGFKVVFPIDDVEKLSEIESVFRSKSSHEMITGCVGAIDGCLLWQKNPGIAVHNPNRYYCARKEKHALLLMAIVDADRRIIFYDISCTPSTHDSLAWDSTPLAQRFAAGDLCERFFIFGDSAFVCTRSMITPGNDTNFNYFLSELRVNSECAFGEMIRRWGILWRPLEMEFSRRADVIACCIRLHNFCVDRRLSIEAELMADEDEIEIQPGRRVRAPRVNRDGQIVENVQTNCTCITCIGSGRDRAVPDKSRRKELEAVVRNSGYCRPLPRR</sequence>
<feature type="domain" description="DDE Tnp4" evidence="8">
    <location>
        <begin position="214"/>
        <end position="347"/>
    </location>
</feature>
<keyword evidence="5" id="KW-0479">Metal-binding</keyword>
<dbReference type="GO" id="GO:0046872">
    <property type="term" value="F:metal ion binding"/>
    <property type="evidence" value="ECO:0007669"/>
    <property type="project" value="UniProtKB-KW"/>
</dbReference>
<dbReference type="AlphaFoldDB" id="A0A7S3NJY3"/>
<evidence type="ECO:0000256" key="2">
    <source>
        <dbReference type="ARBA" id="ARBA00004123"/>
    </source>
</evidence>
<name>A0A7S3NJY3_9STRA</name>
<dbReference type="GO" id="GO:0016787">
    <property type="term" value="F:hydrolase activity"/>
    <property type="evidence" value="ECO:0007669"/>
    <property type="project" value="UniProtKB-KW"/>
</dbReference>
<comment type="subcellular location">
    <subcellularLocation>
        <location evidence="2">Nucleus</location>
    </subcellularLocation>
</comment>
<accession>A0A7S3NJY3</accession>
<dbReference type="GO" id="GO:0005634">
    <property type="term" value="C:nucleus"/>
    <property type="evidence" value="ECO:0007669"/>
    <property type="project" value="UniProtKB-SubCell"/>
</dbReference>
<comment type="similarity">
    <text evidence="3">Belongs to the HARBI1 family.</text>
</comment>
<comment type="cofactor">
    <cofactor evidence="1">
        <name>a divalent metal cation</name>
        <dbReference type="ChEBI" id="CHEBI:60240"/>
    </cofactor>
</comment>